<evidence type="ECO:0000313" key="14">
    <source>
        <dbReference type="Proteomes" id="UP000625316"/>
    </source>
</evidence>
<dbReference type="Proteomes" id="UP000625316">
    <property type="component" value="Unassembled WGS sequence"/>
</dbReference>
<comment type="caution">
    <text evidence="13">The sequence shown here is derived from an EMBL/GenBank/DDBJ whole genome shotgun (WGS) entry which is preliminary data.</text>
</comment>
<dbReference type="CDD" id="cd00156">
    <property type="entry name" value="REC"/>
    <property type="match status" value="1"/>
</dbReference>
<protein>
    <submittedName>
        <fullName evidence="13">Response regulator</fullName>
    </submittedName>
</protein>
<dbReference type="SUPFAM" id="SSF47226">
    <property type="entry name" value="Histidine-containing phosphotransfer domain, HPT domain"/>
    <property type="match status" value="1"/>
</dbReference>
<name>A0A928VMF6_9CYAN</name>
<proteinExistence type="predicted"/>
<evidence type="ECO:0000256" key="9">
    <source>
        <dbReference type="SAM" id="MobiDB-lite"/>
    </source>
</evidence>
<dbReference type="Gene3D" id="3.40.50.2300">
    <property type="match status" value="2"/>
</dbReference>
<feature type="region of interest" description="Disordered" evidence="9">
    <location>
        <begin position="240"/>
        <end position="262"/>
    </location>
</feature>
<evidence type="ECO:0000313" key="13">
    <source>
        <dbReference type="EMBL" id="MBE9029200.1"/>
    </source>
</evidence>
<evidence type="ECO:0000256" key="6">
    <source>
        <dbReference type="PROSITE-ProRule" id="PRU00110"/>
    </source>
</evidence>
<dbReference type="GO" id="GO:0000156">
    <property type="term" value="F:phosphorelay response regulator activity"/>
    <property type="evidence" value="ECO:0007669"/>
    <property type="project" value="TreeGrafter"/>
</dbReference>
<dbReference type="SMART" id="SM00448">
    <property type="entry name" value="REC"/>
    <property type="match status" value="2"/>
</dbReference>
<evidence type="ECO:0000256" key="3">
    <source>
        <dbReference type="ARBA" id="ARBA00023015"/>
    </source>
</evidence>
<dbReference type="GO" id="GO:0000976">
    <property type="term" value="F:transcription cis-regulatory region binding"/>
    <property type="evidence" value="ECO:0007669"/>
    <property type="project" value="TreeGrafter"/>
</dbReference>
<feature type="DNA-binding region" description="OmpR/PhoB-type" evidence="8">
    <location>
        <begin position="124"/>
        <end position="223"/>
    </location>
</feature>
<dbReference type="SUPFAM" id="SSF46894">
    <property type="entry name" value="C-terminal effector domain of the bipartite response regulators"/>
    <property type="match status" value="1"/>
</dbReference>
<dbReference type="SUPFAM" id="SSF52172">
    <property type="entry name" value="CheY-like"/>
    <property type="match status" value="2"/>
</dbReference>
<dbReference type="FunFam" id="3.40.50.2300:FF:000001">
    <property type="entry name" value="DNA-binding response regulator PhoB"/>
    <property type="match status" value="1"/>
</dbReference>
<dbReference type="PANTHER" id="PTHR48111">
    <property type="entry name" value="REGULATOR OF RPOS"/>
    <property type="match status" value="1"/>
</dbReference>
<dbReference type="Pfam" id="PF00072">
    <property type="entry name" value="Response_reg"/>
    <property type="match status" value="2"/>
</dbReference>
<dbReference type="InterPro" id="IPR036388">
    <property type="entry name" value="WH-like_DNA-bd_sf"/>
</dbReference>
<evidence type="ECO:0000259" key="11">
    <source>
        <dbReference type="PROSITE" id="PS50894"/>
    </source>
</evidence>
<keyword evidence="2" id="KW-0902">Two-component regulatory system</keyword>
<evidence type="ECO:0000256" key="2">
    <source>
        <dbReference type="ARBA" id="ARBA00023012"/>
    </source>
</evidence>
<dbReference type="InterPro" id="IPR039420">
    <property type="entry name" value="WalR-like"/>
</dbReference>
<dbReference type="PROSITE" id="PS50110">
    <property type="entry name" value="RESPONSE_REGULATORY"/>
    <property type="match status" value="2"/>
</dbReference>
<feature type="domain" description="HPt" evidence="11">
    <location>
        <begin position="276"/>
        <end position="379"/>
    </location>
</feature>
<dbReference type="Gene3D" id="6.10.250.690">
    <property type="match status" value="1"/>
</dbReference>
<sequence>MRILLVDDDDALREVLTQRLSVENYAIDTAKDGQQGWEHISTYDYDLVILDVVMPQLDGVNLCKHLRSQGHTVPILLLTSQDSHDAKLTGWEAGADDYVVKPFNEAELIARIRALLRRSHTNPLPILTWGELWLNTNTGDSLYGGRELSLTAKEYALLEMMLRDSQHVFSSEEILDSLWASEAFPAEATVRSHVRRLRNKLTAAGAPPDFIATAHGHGYYLKAIAGAAVAYPPSPPDIIVPQATDTDIPNTTPSPQPPAPLTEQQRQYQTLLNQTWQQHQANCLAKVGQLQSAVGDLAQNRLAATAQAEAYRLAHTLSGTLGTFGLHQAMQLSRQIEQEIHPDLYLESSQAQALSQLTTNLHRLISSTITLPLDDAPNASNHDQTVRIMVVDDDPIFLQTIFHQLQTSGFDVSTLDDPQQFWQTLETTSPDVLLLDVQMPQISGLELCEKLRTNPSWQKLPVMFLSIFGDAQTQHRAFSVGADDYLAKPITGQQLSNRIHQRLQRVRLLSG</sequence>
<dbReference type="InterPro" id="IPR016032">
    <property type="entry name" value="Sig_transdc_resp-reg_C-effctor"/>
</dbReference>
<evidence type="ECO:0000259" key="10">
    <source>
        <dbReference type="PROSITE" id="PS50110"/>
    </source>
</evidence>
<evidence type="ECO:0000259" key="12">
    <source>
        <dbReference type="PROSITE" id="PS51755"/>
    </source>
</evidence>
<dbReference type="InterPro" id="IPR036641">
    <property type="entry name" value="HPT_dom_sf"/>
</dbReference>
<feature type="domain" description="Response regulatory" evidence="10">
    <location>
        <begin position="387"/>
        <end position="503"/>
    </location>
</feature>
<evidence type="ECO:0000256" key="4">
    <source>
        <dbReference type="ARBA" id="ARBA00023125"/>
    </source>
</evidence>
<keyword evidence="14" id="KW-1185">Reference proteome</keyword>
<evidence type="ECO:0000256" key="8">
    <source>
        <dbReference type="PROSITE-ProRule" id="PRU01091"/>
    </source>
</evidence>
<dbReference type="InterPro" id="IPR001789">
    <property type="entry name" value="Sig_transdc_resp-reg_receiver"/>
</dbReference>
<dbReference type="InterPro" id="IPR008207">
    <property type="entry name" value="Sig_transdc_His_kin_Hpt_dom"/>
</dbReference>
<keyword evidence="4 8" id="KW-0238">DNA-binding</keyword>
<dbReference type="GO" id="GO:0032993">
    <property type="term" value="C:protein-DNA complex"/>
    <property type="evidence" value="ECO:0007669"/>
    <property type="project" value="TreeGrafter"/>
</dbReference>
<evidence type="ECO:0000256" key="1">
    <source>
        <dbReference type="ARBA" id="ARBA00022553"/>
    </source>
</evidence>
<feature type="domain" description="OmpR/PhoB-type" evidence="12">
    <location>
        <begin position="124"/>
        <end position="223"/>
    </location>
</feature>
<gene>
    <name evidence="13" type="ORF">IQ266_05415</name>
</gene>
<dbReference type="GO" id="GO:0005829">
    <property type="term" value="C:cytosol"/>
    <property type="evidence" value="ECO:0007669"/>
    <property type="project" value="TreeGrafter"/>
</dbReference>
<accession>A0A928VMF6</accession>
<dbReference type="PROSITE" id="PS51755">
    <property type="entry name" value="OMPR_PHOB"/>
    <property type="match status" value="1"/>
</dbReference>
<dbReference type="InterPro" id="IPR001867">
    <property type="entry name" value="OmpR/PhoB-type_DNA-bd"/>
</dbReference>
<feature type="domain" description="Response regulatory" evidence="10">
    <location>
        <begin position="2"/>
        <end position="116"/>
    </location>
</feature>
<dbReference type="Pfam" id="PF00486">
    <property type="entry name" value="Trans_reg_C"/>
    <property type="match status" value="1"/>
</dbReference>
<dbReference type="EMBL" id="JADEXQ010000012">
    <property type="protein sequence ID" value="MBE9029200.1"/>
    <property type="molecule type" value="Genomic_DNA"/>
</dbReference>
<dbReference type="PANTHER" id="PTHR48111:SF15">
    <property type="entry name" value="OMPR SUBFAMILY"/>
    <property type="match status" value="1"/>
</dbReference>
<dbReference type="Pfam" id="PF01627">
    <property type="entry name" value="Hpt"/>
    <property type="match status" value="1"/>
</dbReference>
<evidence type="ECO:0000256" key="7">
    <source>
        <dbReference type="PROSITE-ProRule" id="PRU00169"/>
    </source>
</evidence>
<organism evidence="13 14">
    <name type="scientific">Romeriopsis navalis LEGE 11480</name>
    <dbReference type="NCBI Taxonomy" id="2777977"/>
    <lineage>
        <taxon>Bacteria</taxon>
        <taxon>Bacillati</taxon>
        <taxon>Cyanobacteriota</taxon>
        <taxon>Cyanophyceae</taxon>
        <taxon>Leptolyngbyales</taxon>
        <taxon>Leptolyngbyaceae</taxon>
        <taxon>Romeriopsis</taxon>
        <taxon>Romeriopsis navalis</taxon>
    </lineage>
</organism>
<dbReference type="CDD" id="cd00383">
    <property type="entry name" value="trans_reg_C"/>
    <property type="match status" value="1"/>
</dbReference>
<feature type="modified residue" description="4-aspartylphosphate" evidence="7">
    <location>
        <position position="436"/>
    </location>
</feature>
<dbReference type="SMART" id="SM00862">
    <property type="entry name" value="Trans_reg_C"/>
    <property type="match status" value="1"/>
</dbReference>
<dbReference type="RefSeq" id="WP_264324020.1">
    <property type="nucleotide sequence ID" value="NZ_JADEXQ010000012.1"/>
</dbReference>
<reference evidence="13" key="1">
    <citation type="submission" date="2020-10" db="EMBL/GenBank/DDBJ databases">
        <authorList>
            <person name="Castelo-Branco R."/>
            <person name="Eusebio N."/>
            <person name="Adriana R."/>
            <person name="Vieira A."/>
            <person name="Brugerolle De Fraissinette N."/>
            <person name="Rezende De Castro R."/>
            <person name="Schneider M.P."/>
            <person name="Vasconcelos V."/>
            <person name="Leao P.N."/>
        </authorList>
    </citation>
    <scope>NUCLEOTIDE SEQUENCE</scope>
    <source>
        <strain evidence="13">LEGE 11480</strain>
    </source>
</reference>
<dbReference type="GO" id="GO:0006355">
    <property type="term" value="P:regulation of DNA-templated transcription"/>
    <property type="evidence" value="ECO:0007669"/>
    <property type="project" value="InterPro"/>
</dbReference>
<keyword evidence="5" id="KW-0804">Transcription</keyword>
<dbReference type="PROSITE" id="PS50894">
    <property type="entry name" value="HPT"/>
    <property type="match status" value="1"/>
</dbReference>
<dbReference type="InterPro" id="IPR011006">
    <property type="entry name" value="CheY-like_superfamily"/>
</dbReference>
<keyword evidence="3" id="KW-0805">Transcription regulation</keyword>
<evidence type="ECO:0000256" key="5">
    <source>
        <dbReference type="ARBA" id="ARBA00023163"/>
    </source>
</evidence>
<dbReference type="Gene3D" id="1.10.10.10">
    <property type="entry name" value="Winged helix-like DNA-binding domain superfamily/Winged helix DNA-binding domain"/>
    <property type="match status" value="1"/>
</dbReference>
<feature type="modified residue" description="Phosphohistidine" evidence="6">
    <location>
        <position position="315"/>
    </location>
</feature>
<dbReference type="AlphaFoldDB" id="A0A928VMF6"/>
<keyword evidence="1 7" id="KW-0597">Phosphoprotein</keyword>
<feature type="modified residue" description="4-aspartylphosphate" evidence="7">
    <location>
        <position position="51"/>
    </location>
</feature>